<dbReference type="AlphaFoldDB" id="A0A0L6TWJ4"/>
<dbReference type="RefSeq" id="WP_152912181.1">
    <property type="nucleotide sequence ID" value="NZ_LGYO01000048.1"/>
</dbReference>
<name>A0A0L6TWJ4_9FIRM</name>
<keyword evidence="2" id="KW-1185">Reference proteome</keyword>
<proteinExistence type="predicted"/>
<sequence length="69" mass="7707">MKNYSIMIALNMKHINNDRIRTVLAAGIIFYLSVRIGADRFPLSASAANTNKNDDGSNPRRMIIQNSIV</sequence>
<evidence type="ECO:0000313" key="1">
    <source>
        <dbReference type="EMBL" id="KNZ40644.1"/>
    </source>
</evidence>
<dbReference type="EMBL" id="LGYO01000048">
    <property type="protein sequence ID" value="KNZ40644.1"/>
    <property type="molecule type" value="Genomic_DNA"/>
</dbReference>
<gene>
    <name evidence="1" type="ORF">AKG39_16495</name>
</gene>
<organism evidence="1 2">
    <name type="scientific">Acetobacterium bakii</name>
    <dbReference type="NCBI Taxonomy" id="52689"/>
    <lineage>
        <taxon>Bacteria</taxon>
        <taxon>Bacillati</taxon>
        <taxon>Bacillota</taxon>
        <taxon>Clostridia</taxon>
        <taxon>Eubacteriales</taxon>
        <taxon>Eubacteriaceae</taxon>
        <taxon>Acetobacterium</taxon>
    </lineage>
</organism>
<accession>A0A0L6TWJ4</accession>
<feature type="non-terminal residue" evidence="1">
    <location>
        <position position="69"/>
    </location>
</feature>
<protein>
    <submittedName>
        <fullName evidence="1">Uncharacterized protein</fullName>
    </submittedName>
</protein>
<dbReference type="Proteomes" id="UP000036873">
    <property type="component" value="Unassembled WGS sequence"/>
</dbReference>
<evidence type="ECO:0000313" key="2">
    <source>
        <dbReference type="Proteomes" id="UP000036873"/>
    </source>
</evidence>
<reference evidence="2" key="1">
    <citation type="submission" date="2015-07" db="EMBL/GenBank/DDBJ databases">
        <title>Draft genome sequence of Acetobacterium bakii DSM 8293, a potential psychrophilic chemical producer through syngas fermentation.</title>
        <authorList>
            <person name="Song Y."/>
            <person name="Hwang S."/>
            <person name="Cho B.-K."/>
        </authorList>
    </citation>
    <scope>NUCLEOTIDE SEQUENCE [LARGE SCALE GENOMIC DNA]</scope>
    <source>
        <strain evidence="2">DSM 8239</strain>
    </source>
</reference>
<comment type="caution">
    <text evidence="1">The sequence shown here is derived from an EMBL/GenBank/DDBJ whole genome shotgun (WGS) entry which is preliminary data.</text>
</comment>